<dbReference type="EMBL" id="JACOPP010000037">
    <property type="protein sequence ID" value="MBC5735111.1"/>
    <property type="molecule type" value="Genomic_DNA"/>
</dbReference>
<gene>
    <name evidence="1" type="ORF">H8S57_15465</name>
</gene>
<dbReference type="Proteomes" id="UP000661435">
    <property type="component" value="Unassembled WGS sequence"/>
</dbReference>
<reference evidence="1" key="1">
    <citation type="submission" date="2020-08" db="EMBL/GenBank/DDBJ databases">
        <title>Genome public.</title>
        <authorList>
            <person name="Liu C."/>
            <person name="Sun Q."/>
        </authorList>
    </citation>
    <scope>NUCLEOTIDE SEQUENCE</scope>
    <source>
        <strain evidence="1">NSJ-51</strain>
    </source>
</reference>
<accession>A0A8J6MAL7</accession>
<sequence>MTFIKYTNDGKAVIQPAALTLSGLDREETLEMHTLENAIVLLKPDMEPVEKAAAMMTVMRLAHSLWEDMLADWENQEDDEDMCDGCHGCDEDMLPIPAEAFEDADILYDNLCVISVDGAVLVVSDDRKTAWSEALAKAILESEKAND</sequence>
<evidence type="ECO:0000313" key="2">
    <source>
        <dbReference type="Proteomes" id="UP000661435"/>
    </source>
</evidence>
<proteinExistence type="predicted"/>
<dbReference type="RefSeq" id="WP_186908899.1">
    <property type="nucleotide sequence ID" value="NZ_JACOPP010000037.1"/>
</dbReference>
<dbReference type="AlphaFoldDB" id="A0A8J6MAL7"/>
<keyword evidence="2" id="KW-1185">Reference proteome</keyword>
<comment type="caution">
    <text evidence="1">The sequence shown here is derived from an EMBL/GenBank/DDBJ whole genome shotgun (WGS) entry which is preliminary data.</text>
</comment>
<organism evidence="1 2">
    <name type="scientific">Lawsonibacter hominis</name>
    <dbReference type="NCBI Taxonomy" id="2763053"/>
    <lineage>
        <taxon>Bacteria</taxon>
        <taxon>Bacillati</taxon>
        <taxon>Bacillota</taxon>
        <taxon>Clostridia</taxon>
        <taxon>Eubacteriales</taxon>
        <taxon>Oscillospiraceae</taxon>
        <taxon>Lawsonibacter</taxon>
    </lineage>
</organism>
<evidence type="ECO:0000313" key="1">
    <source>
        <dbReference type="EMBL" id="MBC5735111.1"/>
    </source>
</evidence>
<protein>
    <submittedName>
        <fullName evidence="1">Uncharacterized protein</fullName>
    </submittedName>
</protein>
<name>A0A8J6MAL7_9FIRM</name>